<dbReference type="Proteomes" id="UP001168098">
    <property type="component" value="Unassembled WGS sequence"/>
</dbReference>
<evidence type="ECO:0000256" key="1">
    <source>
        <dbReference type="SAM" id="MobiDB-lite"/>
    </source>
</evidence>
<feature type="domain" description="Myb/SANT-like" evidence="2">
    <location>
        <begin position="1"/>
        <end position="72"/>
    </location>
</feature>
<name>A0AA38YLQ3_VITRO</name>
<protein>
    <recommendedName>
        <fullName evidence="2">Myb/SANT-like domain-containing protein</fullName>
    </recommendedName>
</protein>
<dbReference type="InterPro" id="IPR045026">
    <property type="entry name" value="LIMYB"/>
</dbReference>
<evidence type="ECO:0000313" key="4">
    <source>
        <dbReference type="Proteomes" id="UP001168098"/>
    </source>
</evidence>
<dbReference type="PANTHER" id="PTHR47584:SF9">
    <property type="entry name" value="L10-INTERACTING MYB DOMAIN-CONTAINING PROTEIN-LIKE"/>
    <property type="match status" value="1"/>
</dbReference>
<evidence type="ECO:0000259" key="2">
    <source>
        <dbReference type="Pfam" id="PF12776"/>
    </source>
</evidence>
<dbReference type="PANTHER" id="PTHR47584">
    <property type="match status" value="1"/>
</dbReference>
<dbReference type="InterPro" id="IPR024752">
    <property type="entry name" value="Myb/SANT-like_dom"/>
</dbReference>
<dbReference type="Pfam" id="PF12776">
    <property type="entry name" value="Myb_DNA-bind_3"/>
    <property type="match status" value="1"/>
</dbReference>
<evidence type="ECO:0000313" key="3">
    <source>
        <dbReference type="EMBL" id="KAJ9672784.1"/>
    </source>
</evidence>
<keyword evidence="4" id="KW-1185">Reference proteome</keyword>
<dbReference type="AlphaFoldDB" id="A0AA38YLQ3"/>
<dbReference type="EMBL" id="JARBHA010000019">
    <property type="protein sequence ID" value="KAJ9672784.1"/>
    <property type="molecule type" value="Genomic_DNA"/>
</dbReference>
<proteinExistence type="predicted"/>
<gene>
    <name evidence="3" type="ORF">PVL29_026135</name>
</gene>
<feature type="region of interest" description="Disordered" evidence="1">
    <location>
        <begin position="104"/>
        <end position="140"/>
    </location>
</feature>
<sequence>MVDQVRKGNRQNNSFGKKAWKYMYDDFFKKTGLKWDKERQYVIVKSLLDQSDFNWGENTGIITAKDEAWDNYIKEHPDAESMRSIGCLIYKQLCTIFSESGANGTNEQSAEHKEGIPYEYPCPEPLSMHREESSSYSRKRGRRGIDNVIAGAILEMAVASKLRTVAIRQ</sequence>
<accession>A0AA38YLQ3</accession>
<comment type="caution">
    <text evidence="3">The sequence shown here is derived from an EMBL/GenBank/DDBJ whole genome shotgun (WGS) entry which is preliminary data.</text>
</comment>
<reference evidence="3 4" key="1">
    <citation type="journal article" date="2023" name="BMC Biotechnol.">
        <title>Vitis rotundifolia cv Carlos genome sequencing.</title>
        <authorList>
            <person name="Huff M."/>
            <person name="Hulse-Kemp A."/>
            <person name="Scheffler B."/>
            <person name="Youngblood R."/>
            <person name="Simpson S."/>
            <person name="Babiker E."/>
            <person name="Staton M."/>
        </authorList>
    </citation>
    <scope>NUCLEOTIDE SEQUENCE [LARGE SCALE GENOMIC DNA]</scope>
    <source>
        <tissue evidence="3">Leaf</tissue>
    </source>
</reference>
<organism evidence="3 4">
    <name type="scientific">Vitis rotundifolia</name>
    <name type="common">Muscadine grape</name>
    <dbReference type="NCBI Taxonomy" id="103349"/>
    <lineage>
        <taxon>Eukaryota</taxon>
        <taxon>Viridiplantae</taxon>
        <taxon>Streptophyta</taxon>
        <taxon>Embryophyta</taxon>
        <taxon>Tracheophyta</taxon>
        <taxon>Spermatophyta</taxon>
        <taxon>Magnoliopsida</taxon>
        <taxon>eudicotyledons</taxon>
        <taxon>Gunneridae</taxon>
        <taxon>Pentapetalae</taxon>
        <taxon>rosids</taxon>
        <taxon>Vitales</taxon>
        <taxon>Vitaceae</taxon>
        <taxon>Viteae</taxon>
        <taxon>Vitis</taxon>
    </lineage>
</organism>